<keyword evidence="3" id="KW-0963">Cytoplasm</keyword>
<dbReference type="Pfam" id="PF22544">
    <property type="entry name" value="HYDIN_VesB_CFA65-like_Ig"/>
    <property type="match status" value="1"/>
</dbReference>
<evidence type="ECO:0000256" key="2">
    <source>
        <dbReference type="ARBA" id="ARBA00004496"/>
    </source>
</evidence>
<dbReference type="InterPro" id="IPR033305">
    <property type="entry name" value="Hydin-like"/>
</dbReference>
<evidence type="ECO:0000256" key="4">
    <source>
        <dbReference type="ARBA" id="ARBA00023069"/>
    </source>
</evidence>
<dbReference type="InterPro" id="IPR013783">
    <property type="entry name" value="Ig-like_fold"/>
</dbReference>
<dbReference type="Gene3D" id="2.60.40.10">
    <property type="entry name" value="Immunoglobulins"/>
    <property type="match status" value="2"/>
</dbReference>
<reference evidence="8 9" key="1">
    <citation type="submission" date="2020-08" db="EMBL/GenBank/DDBJ databases">
        <authorList>
            <person name="Newling K."/>
            <person name="Davey J."/>
            <person name="Forrester S."/>
        </authorList>
    </citation>
    <scope>NUCLEOTIDE SEQUENCE [LARGE SCALE GENOMIC DNA]</scope>
    <source>
        <strain evidence="9">Crithidia deanei Carvalho (ATCC PRA-265)</strain>
    </source>
</reference>
<feature type="domain" description="HYDIN/VesB/CFA65-like Ig-like" evidence="7">
    <location>
        <begin position="153"/>
        <end position="234"/>
    </location>
</feature>
<dbReference type="GO" id="GO:1904158">
    <property type="term" value="P:axonemal central apparatus assembly"/>
    <property type="evidence" value="ECO:0007669"/>
    <property type="project" value="TreeGrafter"/>
</dbReference>
<keyword evidence="5" id="KW-0966">Cell projection</keyword>
<evidence type="ECO:0000313" key="9">
    <source>
        <dbReference type="Proteomes" id="UP000515908"/>
    </source>
</evidence>
<sequence length="383" mass="42215">MLSKKSKTTTEKKKKEAEGAAAELAPPAAVPLALLEENTSAEEALSSVFDISPRKVIILQFEPSATYEAKLTFKNRTKVNQFLRVAQPASQHFSVSAPKGSESTLKVAPGLAVSYKIVFSAPEAVNLTTELNVKTETEEFTIPVLAFSKQATLALPPQVVMEDCPVKVTTEKSLFLKNNDAQPCTWRAVFTDAEMPSLCSLSPNFGTVAPSEVQPVVIRFNPAQVRPYNGTIRFLLGPEGDLVQDLPLQCHVSELPIALDTTQAVFDDTYVTTEQRREVVLKNTSDTRLDFCWRSSFQTGNDPTEGGPTVFDDEVFSIEPVRGEIYGRGEKHVHHYVQSSKCNPVRGDRLPRYHRPVEPPSLKLSGVGRRTAVRVRVSTKLNS</sequence>
<dbReference type="GO" id="GO:0005930">
    <property type="term" value="C:axoneme"/>
    <property type="evidence" value="ECO:0007669"/>
    <property type="project" value="TreeGrafter"/>
</dbReference>
<dbReference type="OrthoDB" id="442692at2759"/>
<dbReference type="AlphaFoldDB" id="A0A7G2CF03"/>
<dbReference type="VEuPathDB" id="TriTrypDB:ADEAN_000560500"/>
<accession>A0A7G2CF03</accession>
<evidence type="ECO:0000256" key="3">
    <source>
        <dbReference type="ARBA" id="ARBA00022490"/>
    </source>
</evidence>
<evidence type="ECO:0000256" key="1">
    <source>
        <dbReference type="ARBA" id="ARBA00004138"/>
    </source>
</evidence>
<dbReference type="EMBL" id="LR877154">
    <property type="protein sequence ID" value="CAD2218119.1"/>
    <property type="molecule type" value="Genomic_DNA"/>
</dbReference>
<dbReference type="PANTHER" id="PTHR23053">
    <property type="entry name" value="DLEC1 DELETED IN LUNG AND ESOPHAGEAL CANCER 1"/>
    <property type="match status" value="1"/>
</dbReference>
<protein>
    <recommendedName>
        <fullName evidence="7">HYDIN/VesB/CFA65-like Ig-like domain-containing protein</fullName>
    </recommendedName>
</protein>
<comment type="subcellular location">
    <subcellularLocation>
        <location evidence="1">Cell projection</location>
        <location evidence="1">Cilium</location>
    </subcellularLocation>
    <subcellularLocation>
        <location evidence="2">Cytoplasm</location>
    </subcellularLocation>
</comment>
<dbReference type="InterPro" id="IPR053879">
    <property type="entry name" value="HYDIN_VesB_CFA65-like_Ig"/>
</dbReference>
<dbReference type="PANTHER" id="PTHR23053:SF0">
    <property type="entry name" value="HYDROCEPHALUS-INDUCING PROTEIN HOMOLOG"/>
    <property type="match status" value="1"/>
</dbReference>
<keyword evidence="9" id="KW-1185">Reference proteome</keyword>
<gene>
    <name evidence="8" type="ORF">ADEAN_000560500</name>
</gene>
<dbReference type="Proteomes" id="UP000515908">
    <property type="component" value="Chromosome 10"/>
</dbReference>
<dbReference type="GO" id="GO:0003341">
    <property type="term" value="P:cilium movement"/>
    <property type="evidence" value="ECO:0007669"/>
    <property type="project" value="TreeGrafter"/>
</dbReference>
<evidence type="ECO:0000259" key="7">
    <source>
        <dbReference type="Pfam" id="PF22544"/>
    </source>
</evidence>
<keyword evidence="4" id="KW-0969">Cilium</keyword>
<feature type="region of interest" description="Disordered" evidence="6">
    <location>
        <begin position="1"/>
        <end position="23"/>
    </location>
</feature>
<evidence type="ECO:0000313" key="8">
    <source>
        <dbReference type="EMBL" id="CAD2218119.1"/>
    </source>
</evidence>
<evidence type="ECO:0000256" key="5">
    <source>
        <dbReference type="ARBA" id="ARBA00023273"/>
    </source>
</evidence>
<name>A0A7G2CF03_9TRYP</name>
<proteinExistence type="predicted"/>
<feature type="compositionally biased region" description="Basic and acidic residues" evidence="6">
    <location>
        <begin position="8"/>
        <end position="18"/>
    </location>
</feature>
<organism evidence="8 9">
    <name type="scientific">Angomonas deanei</name>
    <dbReference type="NCBI Taxonomy" id="59799"/>
    <lineage>
        <taxon>Eukaryota</taxon>
        <taxon>Discoba</taxon>
        <taxon>Euglenozoa</taxon>
        <taxon>Kinetoplastea</taxon>
        <taxon>Metakinetoplastina</taxon>
        <taxon>Trypanosomatida</taxon>
        <taxon>Trypanosomatidae</taxon>
        <taxon>Strigomonadinae</taxon>
        <taxon>Angomonas</taxon>
    </lineage>
</organism>
<evidence type="ECO:0000256" key="6">
    <source>
        <dbReference type="SAM" id="MobiDB-lite"/>
    </source>
</evidence>